<dbReference type="PANTHER" id="PTHR15932:SF2">
    <property type="entry name" value="BRCA1-A COMPLEX SUBUNIT RAP80"/>
    <property type="match status" value="1"/>
</dbReference>
<protein>
    <submittedName>
        <fullName evidence="2">Ubiquitin interaction motif containing 1</fullName>
    </submittedName>
</protein>
<feature type="compositionally biased region" description="Basic and acidic residues" evidence="1">
    <location>
        <begin position="69"/>
        <end position="78"/>
    </location>
</feature>
<evidence type="ECO:0000313" key="3">
    <source>
        <dbReference type="Proteomes" id="UP000261640"/>
    </source>
</evidence>
<reference evidence="2" key="1">
    <citation type="submission" date="2025-08" db="UniProtKB">
        <authorList>
            <consortium name="Ensembl"/>
        </authorList>
    </citation>
    <scope>IDENTIFICATION</scope>
</reference>
<feature type="compositionally biased region" description="Basic and acidic residues" evidence="1">
    <location>
        <begin position="697"/>
        <end position="711"/>
    </location>
</feature>
<feature type="region of interest" description="Disordered" evidence="1">
    <location>
        <begin position="393"/>
        <end position="433"/>
    </location>
</feature>
<name>A0A3Q3SZF9_9TELE</name>
<dbReference type="STRING" id="205130.ENSMAMP00000033310"/>
<dbReference type="AlphaFoldDB" id="A0A3Q3SZF9"/>
<feature type="region of interest" description="Disordered" evidence="1">
    <location>
        <begin position="952"/>
        <end position="998"/>
    </location>
</feature>
<feature type="compositionally biased region" description="Acidic residues" evidence="1">
    <location>
        <begin position="684"/>
        <end position="696"/>
    </location>
</feature>
<dbReference type="RefSeq" id="XP_026183635.1">
    <property type="nucleotide sequence ID" value="XM_026327850.1"/>
</dbReference>
<feature type="region of interest" description="Disordered" evidence="1">
    <location>
        <begin position="149"/>
        <end position="231"/>
    </location>
</feature>
<dbReference type="GO" id="GO:0006302">
    <property type="term" value="P:double-strand break repair"/>
    <property type="evidence" value="ECO:0007669"/>
    <property type="project" value="InterPro"/>
</dbReference>
<proteinExistence type="predicted"/>
<feature type="compositionally biased region" description="Basic and acidic residues" evidence="1">
    <location>
        <begin position="744"/>
        <end position="758"/>
    </location>
</feature>
<dbReference type="Ensembl" id="ENSMAMT00000034169.2">
    <property type="protein sequence ID" value="ENSMAMP00000033310.2"/>
    <property type="gene ID" value="ENSMAMG00000022405.2"/>
</dbReference>
<sequence length="1027" mass="113030">MRGRSSSPVTSKLTRMALRKQVVKDGGGVPSGSQKLNENTQENEAVDVLSDQDELSPSLTLAREKHRRERETKSKPAEMTEEQMIDLALRLSEQEASVTALRLQQEEDTMKKAIQDSMVGQTQPSQSQRLLPAAASLRLSSRRKLLYSEGKRTSAVDQGASGDVCQTETHISQERNKDGDKKENRNKKRKRTHGSPLLEMPDLSQTQKICSQASDSLSEQSSDSNQKDDCQLRKSPVFPLTGCRAEVHVPRLSQDLLETCRTSGFVLCSSDSLTSTQPCLPVHHRSPTFAKSPCDTIECPKSPVFSETNQGDGCKMELSPERGNSPVFGRNPQHDGSSSACKPHILICANSGILNSSQESVTSSVRFVSCQPESAELPRSPALPRNLRSLERSTSPVFSETHQRQTEQSHGCSTSPVFGTTGQQHESQLEKTSCVVPSAAELRGSDIKVNSPGVEGPSQSPRPDDKTEWSEGGRPKTTTSSQSDDAQELTEAPKKCNSPTAERTSNITLLSSDEDNNVTPVGSPSPVFPEERPVQQADVQAAALNHVASPGTPESSSSQLSTTEQDPQPASSEGVAIRAIAQAREPTGGQTVHYYWGVPFCPRGLDPDSYTQVILAQLEVYEKSLKQAQRCLLRKAEWGEAILPQPQKSPSPESASESPQPHVLRRLRRRGKKQCEAADSSPAEAEEDEDKEEEEGEREKNKEEKNERGEGEGGQVEADDFDVCPETQLSDNDSMQDLQVDTDDGAKLRSESPERPEVEIILQDSPAGDELQEEEEEMEVDAPREGKMEEKIPVCTNVGGQDVRKDTDGGHPDVKEVKDCELRRSVSPELEFGPIPSTPETSVDCPICQGSFPATEIELHAAYCYTEVAVVDERRPEVGSLQVSLKPRRTRTRRADVSAEETHNPSNKRQEKCYVCQKMVCGEDFGHHTELCIQRHALKCEAKGNLLSALEQTDQDSEAGPSGFRLQPGDIIDLRDDDDDDGGGEDEEEFRISDSPIRSFTSISEATDCLIDFRKQPRAKKLSRRRR</sequence>
<feature type="compositionally biased region" description="Basic and acidic residues" evidence="1">
    <location>
        <begin position="781"/>
        <end position="792"/>
    </location>
</feature>
<feature type="compositionally biased region" description="Basic residues" evidence="1">
    <location>
        <begin position="184"/>
        <end position="193"/>
    </location>
</feature>
<feature type="region of interest" description="Disordered" evidence="1">
    <location>
        <begin position="643"/>
        <end position="814"/>
    </location>
</feature>
<evidence type="ECO:0000313" key="2">
    <source>
        <dbReference type="Ensembl" id="ENSMAMP00000033310.2"/>
    </source>
</evidence>
<dbReference type="PANTHER" id="PTHR15932">
    <property type="entry name" value="UBIQUITIN INTERACTION MOTIF-CONTAINING PROTEIN 1"/>
    <property type="match status" value="1"/>
</dbReference>
<feature type="compositionally biased region" description="Low complexity" evidence="1">
    <location>
        <begin position="211"/>
        <end position="224"/>
    </location>
</feature>
<feature type="compositionally biased region" description="Basic and acidic residues" evidence="1">
    <location>
        <begin position="802"/>
        <end position="814"/>
    </location>
</feature>
<accession>A0A3Q3SZF9</accession>
<dbReference type="InterPro" id="IPR038868">
    <property type="entry name" value="RAP80"/>
</dbReference>
<feature type="compositionally biased region" description="Acidic residues" evidence="1">
    <location>
        <begin position="770"/>
        <end position="780"/>
    </location>
</feature>
<feature type="compositionally biased region" description="Polar residues" evidence="1">
    <location>
        <begin position="408"/>
        <end position="426"/>
    </location>
</feature>
<feature type="compositionally biased region" description="Basic and acidic residues" evidence="1">
    <location>
        <begin position="171"/>
        <end position="183"/>
    </location>
</feature>
<feature type="compositionally biased region" description="Polar residues" evidence="1">
    <location>
        <begin position="727"/>
        <end position="739"/>
    </location>
</feature>
<feature type="compositionally biased region" description="Polar residues" evidence="1">
    <location>
        <begin position="1"/>
        <end position="13"/>
    </location>
</feature>
<dbReference type="CTD" id="51720"/>
<feature type="compositionally biased region" description="Polar residues" evidence="1">
    <location>
        <begin position="31"/>
        <end position="43"/>
    </location>
</feature>
<feature type="compositionally biased region" description="Polar residues" evidence="1">
    <location>
        <begin position="497"/>
        <end position="522"/>
    </location>
</feature>
<dbReference type="GeneTree" id="ENSGT00390000007635"/>
<feature type="compositionally biased region" description="Acidic residues" evidence="1">
    <location>
        <begin position="975"/>
        <end position="989"/>
    </location>
</feature>
<keyword evidence="3" id="KW-1185">Reference proteome</keyword>
<dbReference type="GO" id="GO:0070531">
    <property type="term" value="C:BRCA1-A complex"/>
    <property type="evidence" value="ECO:0007669"/>
    <property type="project" value="InterPro"/>
</dbReference>
<feature type="compositionally biased region" description="Basic residues" evidence="1">
    <location>
        <begin position="663"/>
        <end position="672"/>
    </location>
</feature>
<feature type="compositionally biased region" description="Low complexity" evidence="1">
    <location>
        <begin position="644"/>
        <end position="661"/>
    </location>
</feature>
<organism evidence="2 3">
    <name type="scientific">Mastacembelus armatus</name>
    <name type="common">zig-zag eel</name>
    <dbReference type="NCBI Taxonomy" id="205130"/>
    <lineage>
        <taxon>Eukaryota</taxon>
        <taxon>Metazoa</taxon>
        <taxon>Chordata</taxon>
        <taxon>Craniata</taxon>
        <taxon>Vertebrata</taxon>
        <taxon>Euteleostomi</taxon>
        <taxon>Actinopterygii</taxon>
        <taxon>Neopterygii</taxon>
        <taxon>Teleostei</taxon>
        <taxon>Neoteleostei</taxon>
        <taxon>Acanthomorphata</taxon>
        <taxon>Anabantaria</taxon>
        <taxon>Synbranchiformes</taxon>
        <taxon>Mastacembelidae</taxon>
        <taxon>Mastacembelus</taxon>
    </lineage>
</organism>
<feature type="region of interest" description="Disordered" evidence="1">
    <location>
        <begin position="884"/>
        <end position="904"/>
    </location>
</feature>
<dbReference type="GO" id="GO:0070530">
    <property type="term" value="F:K63-linked polyubiquitin modification-dependent protein binding"/>
    <property type="evidence" value="ECO:0007669"/>
    <property type="project" value="InterPro"/>
</dbReference>
<dbReference type="GO" id="GO:0042393">
    <property type="term" value="F:histone binding"/>
    <property type="evidence" value="ECO:0007669"/>
    <property type="project" value="TreeGrafter"/>
</dbReference>
<dbReference type="CDD" id="cd20912">
    <property type="entry name" value="AIR_RAP80-like"/>
    <property type="match status" value="1"/>
</dbReference>
<dbReference type="GeneID" id="113142701"/>
<feature type="compositionally biased region" description="Basic and acidic residues" evidence="1">
    <location>
        <begin position="462"/>
        <end position="474"/>
    </location>
</feature>
<dbReference type="Gene3D" id="6.10.250.1800">
    <property type="match status" value="1"/>
</dbReference>
<dbReference type="GO" id="GO:0045739">
    <property type="term" value="P:positive regulation of DNA repair"/>
    <property type="evidence" value="ECO:0007669"/>
    <property type="project" value="TreeGrafter"/>
</dbReference>
<feature type="region of interest" description="Disordered" evidence="1">
    <location>
        <begin position="548"/>
        <end position="575"/>
    </location>
</feature>
<feature type="compositionally biased region" description="Basic and acidic residues" evidence="1">
    <location>
        <begin position="893"/>
        <end position="904"/>
    </location>
</feature>
<feature type="region of interest" description="Disordered" evidence="1">
    <location>
        <begin position="445"/>
        <end position="534"/>
    </location>
</feature>
<dbReference type="InParanoid" id="A0A3Q3SZF9"/>
<reference evidence="2" key="2">
    <citation type="submission" date="2025-09" db="UniProtKB">
        <authorList>
            <consortium name="Ensembl"/>
        </authorList>
    </citation>
    <scope>IDENTIFICATION</scope>
</reference>
<evidence type="ECO:0000256" key="1">
    <source>
        <dbReference type="SAM" id="MobiDB-lite"/>
    </source>
</evidence>
<feature type="region of interest" description="Disordered" evidence="1">
    <location>
        <begin position="1"/>
        <end position="81"/>
    </location>
</feature>
<dbReference type="Proteomes" id="UP000261640">
    <property type="component" value="Unplaced"/>
</dbReference>
<feature type="compositionally biased region" description="Low complexity" evidence="1">
    <location>
        <begin position="549"/>
        <end position="565"/>
    </location>
</feature>